<feature type="transmembrane region" description="Helical" evidence="1">
    <location>
        <begin position="476"/>
        <end position="501"/>
    </location>
</feature>
<evidence type="ECO:0000313" key="3">
    <source>
        <dbReference type="Proteomes" id="UP000318521"/>
    </source>
</evidence>
<comment type="caution">
    <text evidence="2">The sequence shown here is derived from an EMBL/GenBank/DDBJ whole genome shotgun (WGS) entry which is preliminary data.</text>
</comment>
<feature type="transmembrane region" description="Helical" evidence="1">
    <location>
        <begin position="31"/>
        <end position="53"/>
    </location>
</feature>
<dbReference type="GO" id="GO:0015558">
    <property type="term" value="F:secondary active p-aminobenzoyl-glutamate transmembrane transporter activity"/>
    <property type="evidence" value="ECO:0007669"/>
    <property type="project" value="InterPro"/>
</dbReference>
<reference evidence="2 3" key="1">
    <citation type="submission" date="2019-07" db="EMBL/GenBank/DDBJ databases">
        <authorList>
            <person name="Park Y.J."/>
            <person name="Jeong S.E."/>
            <person name="Jung H.S."/>
        </authorList>
    </citation>
    <scope>NUCLEOTIDE SEQUENCE [LARGE SCALE GENOMIC DNA]</scope>
    <source>
        <strain evidence="3">P16(2019)</strain>
    </source>
</reference>
<keyword evidence="1" id="KW-1133">Transmembrane helix</keyword>
<dbReference type="EMBL" id="VLXZ01000003">
    <property type="protein sequence ID" value="TSB47477.1"/>
    <property type="molecule type" value="Genomic_DNA"/>
</dbReference>
<feature type="transmembrane region" description="Helical" evidence="1">
    <location>
        <begin position="274"/>
        <end position="294"/>
    </location>
</feature>
<proteinExistence type="predicted"/>
<feature type="transmembrane region" description="Helical" evidence="1">
    <location>
        <begin position="388"/>
        <end position="408"/>
    </location>
</feature>
<sequence length="514" mass="55448">MNNSDSSKGSTVFTRALDWIEKVGNKLPHPFMLFVYLALGVILISSVIGWYGVSFEDPQSGETIAVQPLLSVDGLEYILSSMLSNFTGFAPLGLVLVMMFGIGLAQKVGLMETFMKKTILQAPKRLVTYAVIFTGVLGNLASDAAFVIVPPLAAMVFYSIGRHPLVGIAAGFAGVGAGFTANIMITGTDALLSGITTEVAQTVNPEIVVSPVDNYYFMASSVIMLVVVGAWITERIIEPRLGTYDSKLGDDSVTSDEIEQITPEKNRALRNAGIFGLLYVLIVATTIVPANGILRGEDGGFLNSPFLSNIIPIILFFFIIIAVAYGVSVKAIKKPGDVPDYMASAIKDMSGYIVLIFAASQFIAYFGWTNLSSFLAVSGADALISANFTGMPVIIGFILLATILNLFIFSGSAQWALMAPIFVPMFMYLDYNPAFVQLAYRIADSSTNVITPLNPYVPIILALMKRYDSRSGFGTLFSIMLPYSLIFLGLWITIMIVWTLIGLPIGPGVGMYLN</sequence>
<dbReference type="OrthoDB" id="3314392at2"/>
<keyword evidence="1" id="KW-0472">Membrane</keyword>
<dbReference type="Pfam" id="PF03806">
    <property type="entry name" value="ABG_transport"/>
    <property type="match status" value="1"/>
</dbReference>
<evidence type="ECO:0000256" key="1">
    <source>
        <dbReference type="SAM" id="Phobius"/>
    </source>
</evidence>
<dbReference type="AlphaFoldDB" id="A0A554A1B0"/>
<organism evidence="2 3">
    <name type="scientific">Alkalicoccobacillus porphyridii</name>
    <dbReference type="NCBI Taxonomy" id="2597270"/>
    <lineage>
        <taxon>Bacteria</taxon>
        <taxon>Bacillati</taxon>
        <taxon>Bacillota</taxon>
        <taxon>Bacilli</taxon>
        <taxon>Bacillales</taxon>
        <taxon>Bacillaceae</taxon>
        <taxon>Alkalicoccobacillus</taxon>
    </lineage>
</organism>
<feature type="transmembrane region" description="Helical" evidence="1">
    <location>
        <begin position="126"/>
        <end position="149"/>
    </location>
</feature>
<gene>
    <name evidence="2" type="ORF">FN960_07005</name>
</gene>
<dbReference type="PANTHER" id="PTHR30282">
    <property type="entry name" value="P-AMINOBENZOYL GLUTAMATE TRANSPORTER"/>
    <property type="match status" value="1"/>
</dbReference>
<dbReference type="Proteomes" id="UP000318521">
    <property type="component" value="Unassembled WGS sequence"/>
</dbReference>
<dbReference type="PANTHER" id="PTHR30282:SF0">
    <property type="entry name" value="P-AMINOBENZOYL-GLUTAMATE TRANSPORT PROTEIN"/>
    <property type="match status" value="1"/>
</dbReference>
<feature type="transmembrane region" description="Helical" evidence="1">
    <location>
        <begin position="306"/>
        <end position="328"/>
    </location>
</feature>
<dbReference type="InterPro" id="IPR004697">
    <property type="entry name" value="AbgT"/>
</dbReference>
<dbReference type="GO" id="GO:1902604">
    <property type="term" value="P:p-aminobenzoyl-glutamate transmembrane transport"/>
    <property type="evidence" value="ECO:0007669"/>
    <property type="project" value="InterPro"/>
</dbReference>
<accession>A0A554A1B0</accession>
<evidence type="ECO:0000313" key="2">
    <source>
        <dbReference type="EMBL" id="TSB47477.1"/>
    </source>
</evidence>
<feature type="transmembrane region" description="Helical" evidence="1">
    <location>
        <begin position="349"/>
        <end position="368"/>
    </location>
</feature>
<protein>
    <submittedName>
        <fullName evidence="2">AbgT family transporter</fullName>
    </submittedName>
</protein>
<feature type="transmembrane region" description="Helical" evidence="1">
    <location>
        <begin position="86"/>
        <end position="105"/>
    </location>
</feature>
<name>A0A554A1B0_9BACI</name>
<keyword evidence="1" id="KW-0812">Transmembrane</keyword>
<dbReference type="RefSeq" id="WP_143847977.1">
    <property type="nucleotide sequence ID" value="NZ_VLXZ01000003.1"/>
</dbReference>
<keyword evidence="3" id="KW-1185">Reference proteome</keyword>